<protein>
    <submittedName>
        <fullName evidence="1">Uncharacterized protein</fullName>
    </submittedName>
</protein>
<proteinExistence type="predicted"/>
<dbReference type="AlphaFoldDB" id="U7QLQ5"/>
<dbReference type="OrthoDB" id="5379371at2"/>
<keyword evidence="2" id="KW-1185">Reference proteome</keyword>
<comment type="caution">
    <text evidence="1">The sequence shown here is derived from an EMBL/GenBank/DDBJ whole genome shotgun (WGS) entry which is preliminary data.</text>
</comment>
<name>U7QLQ5_9CYAN</name>
<reference evidence="1 2" key="1">
    <citation type="journal article" date="2013" name="Front. Microbiol.">
        <title>Comparative genomic analyses of the cyanobacterium, Lyngbya aestuarii BL J, a powerful hydrogen producer.</title>
        <authorList>
            <person name="Kothari A."/>
            <person name="Vaughn M."/>
            <person name="Garcia-Pichel F."/>
        </authorList>
    </citation>
    <scope>NUCLEOTIDE SEQUENCE [LARGE SCALE GENOMIC DNA]</scope>
    <source>
        <strain evidence="1 2">BL J</strain>
    </source>
</reference>
<accession>U7QLQ5</accession>
<sequence>MHNLTLQINLSPGDVAYAGVTVPVIAKFHRANVDEILAIVDCCKPQKTKIVDPNRRFPEPGFSQRVEKICAIVEEFKSQGYIDRIVYLKPGNSLQPILALKYLGNWVNETHDYGGCALMSYLAAFEMSKTRYLLHYDADMLLYQSLNYDWSIEAISLIEKSPNAVAASPRISPPFSTEKQLPDAPSLHEGRPFTPVEGGWKNDWFSTRCYLIDREKLSTYLPLIKGKILAETLLRKYLKRGYPRSPEIMIFQRVGRAGGWRLNLNSENAWLLHPTTKSPRYLELLPQIQHSILQGKVPLEQRGYADIKLSAWETFLQAK</sequence>
<dbReference type="EMBL" id="AUZM01000013">
    <property type="protein sequence ID" value="ERT08212.1"/>
    <property type="molecule type" value="Genomic_DNA"/>
</dbReference>
<organism evidence="1 2">
    <name type="scientific">Lyngbya aestuarii BL J</name>
    <dbReference type="NCBI Taxonomy" id="1348334"/>
    <lineage>
        <taxon>Bacteria</taxon>
        <taxon>Bacillati</taxon>
        <taxon>Cyanobacteriota</taxon>
        <taxon>Cyanophyceae</taxon>
        <taxon>Oscillatoriophycideae</taxon>
        <taxon>Oscillatoriales</taxon>
        <taxon>Microcoleaceae</taxon>
        <taxon>Lyngbya</taxon>
    </lineage>
</organism>
<dbReference type="RefSeq" id="WP_023065638.1">
    <property type="nucleotide sequence ID" value="NZ_AUZM01000013.1"/>
</dbReference>
<dbReference type="Proteomes" id="UP000017127">
    <property type="component" value="Unassembled WGS sequence"/>
</dbReference>
<gene>
    <name evidence="1" type="ORF">M595_1844</name>
</gene>
<evidence type="ECO:0000313" key="1">
    <source>
        <dbReference type="EMBL" id="ERT08212.1"/>
    </source>
</evidence>
<evidence type="ECO:0000313" key="2">
    <source>
        <dbReference type="Proteomes" id="UP000017127"/>
    </source>
</evidence>